<comment type="caution">
    <text evidence="2">The sequence shown here is derived from an EMBL/GenBank/DDBJ whole genome shotgun (WGS) entry which is preliminary data.</text>
</comment>
<name>A0A7J7XKT9_MYOMY</name>
<reference evidence="2 3" key="1">
    <citation type="journal article" date="2020" name="Nature">
        <title>Six reference-quality genomes reveal evolution of bat adaptations.</title>
        <authorList>
            <person name="Jebb D."/>
            <person name="Huang Z."/>
            <person name="Pippel M."/>
            <person name="Hughes G.M."/>
            <person name="Lavrichenko K."/>
            <person name="Devanna P."/>
            <person name="Winkler S."/>
            <person name="Jermiin L.S."/>
            <person name="Skirmuntt E.C."/>
            <person name="Katzourakis A."/>
            <person name="Burkitt-Gray L."/>
            <person name="Ray D.A."/>
            <person name="Sullivan K.A.M."/>
            <person name="Roscito J.G."/>
            <person name="Kirilenko B.M."/>
            <person name="Davalos L.M."/>
            <person name="Corthals A.P."/>
            <person name="Power M.L."/>
            <person name="Jones G."/>
            <person name="Ransome R.D."/>
            <person name="Dechmann D.K.N."/>
            <person name="Locatelli A.G."/>
            <person name="Puechmaille S.J."/>
            <person name="Fedrigo O."/>
            <person name="Jarvis E.D."/>
            <person name="Hiller M."/>
            <person name="Vernes S.C."/>
            <person name="Myers E.W."/>
            <person name="Teeling E.C."/>
        </authorList>
    </citation>
    <scope>NUCLEOTIDE SEQUENCE [LARGE SCALE GENOMIC DNA]</scope>
    <source>
        <strain evidence="2">MMyoMyo1</strain>
        <tissue evidence="2">Flight muscle</tissue>
    </source>
</reference>
<organism evidence="2 3">
    <name type="scientific">Myotis myotis</name>
    <name type="common">Greater mouse-eared bat</name>
    <name type="synonym">Vespertilio myotis</name>
    <dbReference type="NCBI Taxonomy" id="51298"/>
    <lineage>
        <taxon>Eukaryota</taxon>
        <taxon>Metazoa</taxon>
        <taxon>Chordata</taxon>
        <taxon>Craniata</taxon>
        <taxon>Vertebrata</taxon>
        <taxon>Euteleostomi</taxon>
        <taxon>Mammalia</taxon>
        <taxon>Eutheria</taxon>
        <taxon>Laurasiatheria</taxon>
        <taxon>Chiroptera</taxon>
        <taxon>Yangochiroptera</taxon>
        <taxon>Vespertilionidae</taxon>
        <taxon>Myotis</taxon>
    </lineage>
</organism>
<evidence type="ECO:0000313" key="3">
    <source>
        <dbReference type="Proteomes" id="UP000527355"/>
    </source>
</evidence>
<gene>
    <name evidence="2" type="ORF">mMyoMyo1_016280</name>
</gene>
<dbReference type="AlphaFoldDB" id="A0A7J7XKT9"/>
<proteinExistence type="predicted"/>
<dbReference type="EMBL" id="JABWUV010000006">
    <property type="protein sequence ID" value="KAF6349900.1"/>
    <property type="molecule type" value="Genomic_DNA"/>
</dbReference>
<dbReference type="Proteomes" id="UP000527355">
    <property type="component" value="Unassembled WGS sequence"/>
</dbReference>
<protein>
    <submittedName>
        <fullName evidence="2">Rap guanine nucleotide exchange factor 2</fullName>
    </submittedName>
</protein>
<feature type="region of interest" description="Disordered" evidence="1">
    <location>
        <begin position="31"/>
        <end position="66"/>
    </location>
</feature>
<accession>A0A7J7XKT9</accession>
<keyword evidence="3" id="KW-1185">Reference proteome</keyword>
<sequence length="88" mass="10117">MRRVFRRYPCSVSQQPTHCLRILVTRSLSKLRPPQWLRGQGHSRKHSPSRSPSSHSHHIKSTKDCRSPLCPFILPGRKCPSRISHPSA</sequence>
<evidence type="ECO:0000256" key="1">
    <source>
        <dbReference type="SAM" id="MobiDB-lite"/>
    </source>
</evidence>
<evidence type="ECO:0000313" key="2">
    <source>
        <dbReference type="EMBL" id="KAF6349900.1"/>
    </source>
</evidence>